<dbReference type="CDD" id="cd09272">
    <property type="entry name" value="RNase_HI_RT_Ty1"/>
    <property type="match status" value="1"/>
</dbReference>
<dbReference type="Proteomes" id="UP000790787">
    <property type="component" value="Chromosome 6"/>
</dbReference>
<dbReference type="OMA" id="AVCEATW"/>
<dbReference type="STRING" id="4097.A0A1S3XTB0"/>
<dbReference type="RefSeq" id="XP_016443183.2">
    <property type="nucleotide sequence ID" value="XM_016587697.2"/>
</dbReference>
<dbReference type="AlphaFoldDB" id="A0A1S3XTB0"/>
<dbReference type="PANTHER" id="PTHR11439">
    <property type="entry name" value="GAG-POL-RELATED RETROTRANSPOSON"/>
    <property type="match status" value="1"/>
</dbReference>
<protein>
    <submittedName>
        <fullName evidence="2">Uncharacterized protein LOC107768575</fullName>
    </submittedName>
</protein>
<keyword evidence="1" id="KW-1185">Reference proteome</keyword>
<sequence>MRVPNRGGKKYIFVIVDDYSRFTWTLFLRTKDETFEVFVAFVKKIQVKMGNKVACIMSDHGTEFDNVKFDEFYTENGITHNFSAPRTSQLNSVVERKNRTLEVMARTMLIDNGIAKCMIRSILNKTPYELLNGRKPKLTHLITFGCKCFVHSNRNEALGKFDAKSDEGIFLGYSSQSNAYQVYNKRTQCVEESIHVIFDEAYLSREKDRHMDQDGEPLFVPGEVIDMENGKADMMSHVKESSEDDANTSSSIGEEPGPLITTTEAENRVVDAVPGTPLCKVRSTQEPQSDINGSSTNDIQNETLISQQKYIKELLKRFNMEASKVIDTPIATATATRLYMDEPGSPRRSLCKVQSNPKESYLKSAKRILKYLKGTQDPILYYPSGDSFDLIRYVDTDYAGYLVDRKSTSGMAHFIGSCLISWGTRKQNSVELSTAEAKYIAAASCCAQLLWTKQ</sequence>
<dbReference type="RefSeq" id="XP_016443183.1">
    <property type="nucleotide sequence ID" value="XM_016587697.1"/>
</dbReference>
<gene>
    <name evidence="2" type="primary">LOC107768575</name>
</gene>
<accession>A0A1S3XTB0</accession>
<organism evidence="1 2">
    <name type="scientific">Nicotiana tabacum</name>
    <name type="common">Common tobacco</name>
    <dbReference type="NCBI Taxonomy" id="4097"/>
    <lineage>
        <taxon>Eukaryota</taxon>
        <taxon>Viridiplantae</taxon>
        <taxon>Streptophyta</taxon>
        <taxon>Embryophyta</taxon>
        <taxon>Tracheophyta</taxon>
        <taxon>Spermatophyta</taxon>
        <taxon>Magnoliopsida</taxon>
        <taxon>eudicotyledons</taxon>
        <taxon>Gunneridae</taxon>
        <taxon>Pentapetalae</taxon>
        <taxon>asterids</taxon>
        <taxon>lamiids</taxon>
        <taxon>Solanales</taxon>
        <taxon>Solanaceae</taxon>
        <taxon>Nicotianoideae</taxon>
        <taxon>Nicotianeae</taxon>
        <taxon>Nicotiana</taxon>
    </lineage>
</organism>
<reference evidence="1" key="1">
    <citation type="journal article" date="2014" name="Nat. Commun.">
        <title>The tobacco genome sequence and its comparison with those of tomato and potato.</title>
        <authorList>
            <person name="Sierro N."/>
            <person name="Battey J.N."/>
            <person name="Ouadi S."/>
            <person name="Bakaher N."/>
            <person name="Bovet L."/>
            <person name="Willig A."/>
            <person name="Goepfert S."/>
            <person name="Peitsch M.C."/>
            <person name="Ivanov N.V."/>
        </authorList>
    </citation>
    <scope>NUCLEOTIDE SEQUENCE [LARGE SCALE GENOMIC DNA]</scope>
</reference>
<evidence type="ECO:0000313" key="1">
    <source>
        <dbReference type="Proteomes" id="UP000790787"/>
    </source>
</evidence>
<dbReference type="PaxDb" id="4097-A0A1S3XTB0"/>
<dbReference type="GeneID" id="107768575"/>
<evidence type="ECO:0000313" key="2">
    <source>
        <dbReference type="RefSeq" id="XP_016443183.2"/>
    </source>
</evidence>
<proteinExistence type="predicted"/>
<reference evidence="2" key="2">
    <citation type="submission" date="2025-08" db="UniProtKB">
        <authorList>
            <consortium name="RefSeq"/>
        </authorList>
    </citation>
    <scope>IDENTIFICATION</scope>
    <source>
        <tissue evidence="2">Leaf</tissue>
    </source>
</reference>
<dbReference type="KEGG" id="nta:107768575"/>
<dbReference type="OrthoDB" id="6625543at2759"/>
<name>A0A1S3XTB0_TOBAC</name>
<dbReference type="PANTHER" id="PTHR11439:SF486">
    <property type="entry name" value="RLK (RECEPTOR-LIKE KINASE) PROTEIN, PUTATIVE-RELATED"/>
    <property type="match status" value="1"/>
</dbReference>